<protein>
    <submittedName>
        <fullName evidence="2">Uncharacterized protein</fullName>
    </submittedName>
</protein>
<comment type="caution">
    <text evidence="2">The sequence shown here is derived from an EMBL/GenBank/DDBJ whole genome shotgun (WGS) entry which is preliminary data.</text>
</comment>
<dbReference type="EMBL" id="CAXAMM010007036">
    <property type="protein sequence ID" value="CAK9013087.1"/>
    <property type="molecule type" value="Genomic_DNA"/>
</dbReference>
<evidence type="ECO:0000313" key="3">
    <source>
        <dbReference type="Proteomes" id="UP001642464"/>
    </source>
</evidence>
<feature type="compositionally biased region" description="Basic and acidic residues" evidence="1">
    <location>
        <begin position="340"/>
        <end position="361"/>
    </location>
</feature>
<organism evidence="2 3">
    <name type="scientific">Durusdinium trenchii</name>
    <dbReference type="NCBI Taxonomy" id="1381693"/>
    <lineage>
        <taxon>Eukaryota</taxon>
        <taxon>Sar</taxon>
        <taxon>Alveolata</taxon>
        <taxon>Dinophyceae</taxon>
        <taxon>Suessiales</taxon>
        <taxon>Symbiodiniaceae</taxon>
        <taxon>Durusdinium</taxon>
    </lineage>
</organism>
<gene>
    <name evidence="2" type="ORF">SCF082_LOCUS11778</name>
</gene>
<keyword evidence="3" id="KW-1185">Reference proteome</keyword>
<proteinExistence type="predicted"/>
<accession>A0ABP0JFX1</accession>
<name>A0ABP0JFX1_9DINO</name>
<feature type="region of interest" description="Disordered" evidence="1">
    <location>
        <begin position="793"/>
        <end position="819"/>
    </location>
</feature>
<evidence type="ECO:0000313" key="2">
    <source>
        <dbReference type="EMBL" id="CAK9013087.1"/>
    </source>
</evidence>
<evidence type="ECO:0000256" key="1">
    <source>
        <dbReference type="SAM" id="MobiDB-lite"/>
    </source>
</evidence>
<reference evidence="2 3" key="1">
    <citation type="submission" date="2024-02" db="EMBL/GenBank/DDBJ databases">
        <authorList>
            <person name="Chen Y."/>
            <person name="Shah S."/>
            <person name="Dougan E. K."/>
            <person name="Thang M."/>
            <person name="Chan C."/>
        </authorList>
    </citation>
    <scope>NUCLEOTIDE SEQUENCE [LARGE SCALE GENOMIC DNA]</scope>
</reference>
<feature type="compositionally biased region" description="Acidic residues" evidence="1">
    <location>
        <begin position="362"/>
        <end position="382"/>
    </location>
</feature>
<sequence>MTELSDDKPTDDVLQKIASFFDSVIAKENFGEFVNKTDPDTLQKVLKQADDGLSVQRIPLYTIPNGTIEEFWLPLNTQVAMHFREFLKRGYFVGSEYVQVKFPVGDGSRDILDGTVGKAPADLVSVGIQFTSAEKQSPSPIDFLGRLKESVELERSLDPDLSSVMKAAQPFEWERIPFVLEICGKSVDDFISQAQDRTRNAHAKSMAAAYNVWKELLQADQVNFESERISSEMEQSKRRSKLVAQLEDMHRKAWDLVHDYVKTNLEFFTGRSTEAESTLLPSLTAWIRDTLADIPEVRAMDDHCVVAWANMTTVGVLPAAKYDWFLTSISNLLAAYPRNGKAEKKEKIEKDEHDDAGAKDEDPNDDDDDSNDDDNGDPEESDIRDMRHKLEKALASRSRNLHVKNLTWVFDKATVYGKRDACVQGLAIVHRDRLNAFRQSQGWKHAIIRDVTMLPRSAMFKPDARSSAPHLGRAFTDAQELRQVAGGTDFVRKTLGAFVPESVSTCLLADLHCYDGWVALAALEEVTEGRRVLCGNVVLDKQHEDLVLRVANKVYEDCRGGHLKVTGFPDYGPVTSAIRETQPSNEQKQYQVTLKKHDRLVVLQSLASKWMDTEFKDEVVAAIEAHNSKFNPEGEYWHEVQERNADEDDANTRPCKRIKLETSELGTEADVTNIQKPYTFAINNCAELVCGPDGLPLMLVSRSKNQFLMYRELLLALTGWFCFRAEPTTVLILEKAKLPDHLQGLPCVESPTRLTTLLRELEDAGEVKLAITHHTISAVDKIESDKPLSFLLDPPKNPDEAEKPPKKKPRKSNPGRSLTAKNFGSVLNIAKVKKATRLVIGWRVRLDAGSGSGLKTLVPIRPVACLSGVLDLDKTVVKLF</sequence>
<dbReference type="Proteomes" id="UP001642464">
    <property type="component" value="Unassembled WGS sequence"/>
</dbReference>
<feature type="region of interest" description="Disordered" evidence="1">
    <location>
        <begin position="340"/>
        <end position="385"/>
    </location>
</feature>